<dbReference type="GO" id="GO:0004069">
    <property type="term" value="F:L-aspartate:2-oxoglutarate aminotransferase activity"/>
    <property type="evidence" value="ECO:0007669"/>
    <property type="project" value="UniProtKB-EC"/>
</dbReference>
<dbReference type="PANTHER" id="PTHR46383:SF2">
    <property type="entry name" value="AMINOTRANSFERASE"/>
    <property type="match status" value="1"/>
</dbReference>
<keyword evidence="4" id="KW-0032">Aminotransferase</keyword>
<protein>
    <recommendedName>
        <fullName evidence="3">aspartate transaminase</fullName>
        <ecNumber evidence="3">2.6.1.1</ecNumber>
    </recommendedName>
</protein>
<dbReference type="InterPro" id="IPR050596">
    <property type="entry name" value="AspAT/PAT-like"/>
</dbReference>
<evidence type="ECO:0000256" key="4">
    <source>
        <dbReference type="ARBA" id="ARBA00022576"/>
    </source>
</evidence>
<dbReference type="PANTHER" id="PTHR46383">
    <property type="entry name" value="ASPARTATE AMINOTRANSFERASE"/>
    <property type="match status" value="1"/>
</dbReference>
<dbReference type="STRING" id="1480615.AWJ14_17335"/>
<evidence type="ECO:0000256" key="6">
    <source>
        <dbReference type="ARBA" id="ARBA00022898"/>
    </source>
</evidence>
<evidence type="ECO:0000313" key="10">
    <source>
        <dbReference type="Proteomes" id="UP000094795"/>
    </source>
</evidence>
<reference evidence="9 10" key="1">
    <citation type="submission" date="2015-12" db="EMBL/GenBank/DDBJ databases">
        <authorList>
            <person name="Shamseldin A."/>
            <person name="Moawad H."/>
            <person name="Abd El-Rahim W.M."/>
            <person name="Sadowsky M.J."/>
        </authorList>
    </citation>
    <scope>NUCLEOTIDE SEQUENCE [LARGE SCALE GENOMIC DNA]</scope>
    <source>
        <strain evidence="9 10">JC234</strain>
    </source>
</reference>
<evidence type="ECO:0000256" key="1">
    <source>
        <dbReference type="ARBA" id="ARBA00001933"/>
    </source>
</evidence>
<organism evidence="9 10">
    <name type="scientific">Hoeflea olei</name>
    <dbReference type="NCBI Taxonomy" id="1480615"/>
    <lineage>
        <taxon>Bacteria</taxon>
        <taxon>Pseudomonadati</taxon>
        <taxon>Pseudomonadota</taxon>
        <taxon>Alphaproteobacteria</taxon>
        <taxon>Hyphomicrobiales</taxon>
        <taxon>Rhizobiaceae</taxon>
        <taxon>Hoeflea</taxon>
    </lineage>
</organism>
<name>A0A1C1YT68_9HYPH</name>
<comment type="caution">
    <text evidence="9">The sequence shown here is derived from an EMBL/GenBank/DDBJ whole genome shotgun (WGS) entry which is preliminary data.</text>
</comment>
<keyword evidence="6" id="KW-0663">Pyridoxal phosphate</keyword>
<keyword evidence="10" id="KW-1185">Reference proteome</keyword>
<gene>
    <name evidence="9" type="ORF">AWJ14_17335</name>
</gene>
<dbReference type="Gene3D" id="3.40.640.10">
    <property type="entry name" value="Type I PLP-dependent aspartate aminotransferase-like (Major domain)"/>
    <property type="match status" value="1"/>
</dbReference>
<comment type="similarity">
    <text evidence="2">Belongs to the class-I pyridoxal-phosphate-dependent aminotransferase family.</text>
</comment>
<dbReference type="EMBL" id="LQZT01000034">
    <property type="protein sequence ID" value="OCW56692.1"/>
    <property type="molecule type" value="Genomic_DNA"/>
</dbReference>
<dbReference type="InterPro" id="IPR015421">
    <property type="entry name" value="PyrdxlP-dep_Trfase_major"/>
</dbReference>
<dbReference type="AlphaFoldDB" id="A0A1C1YT68"/>
<evidence type="ECO:0000256" key="7">
    <source>
        <dbReference type="ARBA" id="ARBA00049185"/>
    </source>
</evidence>
<dbReference type="OrthoDB" id="9804407at2"/>
<accession>A0A1C1YT68</accession>
<feature type="domain" description="Aminotransferase class I/classII large" evidence="8">
    <location>
        <begin position="16"/>
        <end position="365"/>
    </location>
</feature>
<dbReference type="SUPFAM" id="SSF53383">
    <property type="entry name" value="PLP-dependent transferases"/>
    <property type="match status" value="1"/>
</dbReference>
<comment type="cofactor">
    <cofactor evidence="1">
        <name>pyridoxal 5'-phosphate</name>
        <dbReference type="ChEBI" id="CHEBI:597326"/>
    </cofactor>
</comment>
<dbReference type="GO" id="GO:0006520">
    <property type="term" value="P:amino acid metabolic process"/>
    <property type="evidence" value="ECO:0007669"/>
    <property type="project" value="InterPro"/>
</dbReference>
<dbReference type="InterPro" id="IPR004839">
    <property type="entry name" value="Aminotransferase_I/II_large"/>
</dbReference>
<dbReference type="RefSeq" id="WP_066181357.1">
    <property type="nucleotide sequence ID" value="NZ_LQZT01000034.1"/>
</dbReference>
<comment type="catalytic activity">
    <reaction evidence="7">
        <text>L-aspartate + 2-oxoglutarate = oxaloacetate + L-glutamate</text>
        <dbReference type="Rhea" id="RHEA:21824"/>
        <dbReference type="ChEBI" id="CHEBI:16452"/>
        <dbReference type="ChEBI" id="CHEBI:16810"/>
        <dbReference type="ChEBI" id="CHEBI:29985"/>
        <dbReference type="ChEBI" id="CHEBI:29991"/>
        <dbReference type="EC" id="2.6.1.1"/>
    </reaction>
</comment>
<evidence type="ECO:0000313" key="9">
    <source>
        <dbReference type="EMBL" id="OCW56692.1"/>
    </source>
</evidence>
<proteinExistence type="inferred from homology"/>
<dbReference type="InterPro" id="IPR015424">
    <property type="entry name" value="PyrdxlP-dep_Trfase"/>
</dbReference>
<dbReference type="EC" id="2.6.1.1" evidence="3"/>
<sequence>MDVLAEATRLKERGADVISLAVGQPAHPAPAPALAAAARAAASGQLGYTDALGVRSLREAIAARYRRVYGVDVDPRRIAVTTGSSAGFNLAFLQLFHPGDTVVITRPGYPAYRNILSALGLKVLEIPVGAATGHALTPEAIAAAEREAGTRVAGVLIASPANPTGAVHSRAAIARLDAWCADRGVAFISDEIYHGLTWSGEEATVLTVSDKAIVINSFSKYFCMTGWRIGWMVLPDDLVRPVECLAQSLYISPPELSQIAAEAALEGDAEMDAVREGYRRNRDLLAERLPALSLPFAAPMDGAFYAWVDVSGHTNDSMAFARQMLADIHVAATPGRDFDPVDGARFMRFSYAGSHDDMTRALDRIEGWLAKR</sequence>
<keyword evidence="5" id="KW-0808">Transferase</keyword>
<dbReference type="GO" id="GO:0030170">
    <property type="term" value="F:pyridoxal phosphate binding"/>
    <property type="evidence" value="ECO:0007669"/>
    <property type="project" value="InterPro"/>
</dbReference>
<dbReference type="Pfam" id="PF00155">
    <property type="entry name" value="Aminotran_1_2"/>
    <property type="match status" value="1"/>
</dbReference>
<evidence type="ECO:0000256" key="5">
    <source>
        <dbReference type="ARBA" id="ARBA00022679"/>
    </source>
</evidence>
<dbReference type="CDD" id="cd00609">
    <property type="entry name" value="AAT_like"/>
    <property type="match status" value="1"/>
</dbReference>
<evidence type="ECO:0000256" key="3">
    <source>
        <dbReference type="ARBA" id="ARBA00012753"/>
    </source>
</evidence>
<dbReference type="Proteomes" id="UP000094795">
    <property type="component" value="Unassembled WGS sequence"/>
</dbReference>
<evidence type="ECO:0000256" key="2">
    <source>
        <dbReference type="ARBA" id="ARBA00007441"/>
    </source>
</evidence>
<evidence type="ECO:0000259" key="8">
    <source>
        <dbReference type="Pfam" id="PF00155"/>
    </source>
</evidence>